<feature type="region of interest" description="Disordered" evidence="1">
    <location>
        <begin position="1"/>
        <end position="23"/>
    </location>
</feature>
<name>J3MLE9_ORYBR</name>
<reference evidence="2" key="1">
    <citation type="journal article" date="2013" name="Nat. Commun.">
        <title>Whole-genome sequencing of Oryza brachyantha reveals mechanisms underlying Oryza genome evolution.</title>
        <authorList>
            <person name="Chen J."/>
            <person name="Huang Q."/>
            <person name="Gao D."/>
            <person name="Wang J."/>
            <person name="Lang Y."/>
            <person name="Liu T."/>
            <person name="Li B."/>
            <person name="Bai Z."/>
            <person name="Luis Goicoechea J."/>
            <person name="Liang C."/>
            <person name="Chen C."/>
            <person name="Zhang W."/>
            <person name="Sun S."/>
            <person name="Liao Y."/>
            <person name="Zhang X."/>
            <person name="Yang L."/>
            <person name="Song C."/>
            <person name="Wang M."/>
            <person name="Shi J."/>
            <person name="Liu G."/>
            <person name="Liu J."/>
            <person name="Zhou H."/>
            <person name="Zhou W."/>
            <person name="Yu Q."/>
            <person name="An N."/>
            <person name="Chen Y."/>
            <person name="Cai Q."/>
            <person name="Wang B."/>
            <person name="Liu B."/>
            <person name="Min J."/>
            <person name="Huang Y."/>
            <person name="Wu H."/>
            <person name="Li Z."/>
            <person name="Zhang Y."/>
            <person name="Yin Y."/>
            <person name="Song W."/>
            <person name="Jiang J."/>
            <person name="Jackson S.A."/>
            <person name="Wing R.A."/>
            <person name="Wang J."/>
            <person name="Chen M."/>
        </authorList>
    </citation>
    <scope>NUCLEOTIDE SEQUENCE [LARGE SCALE GENOMIC DNA]</scope>
    <source>
        <strain evidence="2">cv. IRGC 101232</strain>
    </source>
</reference>
<dbReference type="Gramene" id="OB07G22310.1">
    <property type="protein sequence ID" value="OB07G22310.1"/>
    <property type="gene ID" value="OB07G22310"/>
</dbReference>
<dbReference type="Proteomes" id="UP000006038">
    <property type="component" value="Chromosome 7"/>
</dbReference>
<accession>J3MLE9</accession>
<evidence type="ECO:0000313" key="3">
    <source>
        <dbReference type="Proteomes" id="UP000006038"/>
    </source>
</evidence>
<sequence>MKPVSARDIGPVENIRKSKANRRRTPTMLYEELDEVQQQVNDLTLSISGKNSIARKKLLCEDAKALTMMGRQLLEPCDEIADKMLLIRFLRTIKVARFQLHSLLGQQP</sequence>
<dbReference type="HOGENOM" id="CLU_2201039_0_0_1"/>
<dbReference type="AlphaFoldDB" id="J3MLE9"/>
<organism evidence="2">
    <name type="scientific">Oryza brachyantha</name>
    <name type="common">malo sina</name>
    <dbReference type="NCBI Taxonomy" id="4533"/>
    <lineage>
        <taxon>Eukaryota</taxon>
        <taxon>Viridiplantae</taxon>
        <taxon>Streptophyta</taxon>
        <taxon>Embryophyta</taxon>
        <taxon>Tracheophyta</taxon>
        <taxon>Spermatophyta</taxon>
        <taxon>Magnoliopsida</taxon>
        <taxon>Liliopsida</taxon>
        <taxon>Poales</taxon>
        <taxon>Poaceae</taxon>
        <taxon>BOP clade</taxon>
        <taxon>Oryzoideae</taxon>
        <taxon>Oryzeae</taxon>
        <taxon>Oryzinae</taxon>
        <taxon>Oryza</taxon>
    </lineage>
</organism>
<reference evidence="2" key="2">
    <citation type="submission" date="2013-04" db="UniProtKB">
        <authorList>
            <consortium name="EnsemblPlants"/>
        </authorList>
    </citation>
    <scope>IDENTIFICATION</scope>
</reference>
<keyword evidence="3" id="KW-1185">Reference proteome</keyword>
<proteinExistence type="predicted"/>
<evidence type="ECO:0000256" key="1">
    <source>
        <dbReference type="SAM" id="MobiDB-lite"/>
    </source>
</evidence>
<evidence type="ECO:0000313" key="2">
    <source>
        <dbReference type="EnsemblPlants" id="OB07G22310.1"/>
    </source>
</evidence>
<dbReference type="EnsemblPlants" id="OB07G22310.1">
    <property type="protein sequence ID" value="OB07G22310.1"/>
    <property type="gene ID" value="OB07G22310"/>
</dbReference>
<protein>
    <submittedName>
        <fullName evidence="2">Uncharacterized protein</fullName>
    </submittedName>
</protein>